<evidence type="ECO:0000313" key="3">
    <source>
        <dbReference type="EMBL" id="RHY35527.1"/>
    </source>
</evidence>
<keyword evidence="1" id="KW-1133">Transmembrane helix</keyword>
<dbReference type="AlphaFoldDB" id="A0A3R6VUM4"/>
<keyword evidence="4" id="KW-1185">Reference proteome</keyword>
<evidence type="ECO:0000256" key="1">
    <source>
        <dbReference type="SAM" id="Phobius"/>
    </source>
</evidence>
<feature type="signal peptide" evidence="2">
    <location>
        <begin position="1"/>
        <end position="18"/>
    </location>
</feature>
<evidence type="ECO:0000313" key="4">
    <source>
        <dbReference type="Proteomes" id="UP000285060"/>
    </source>
</evidence>
<evidence type="ECO:0008006" key="5">
    <source>
        <dbReference type="Google" id="ProtNLM"/>
    </source>
</evidence>
<keyword evidence="1" id="KW-0472">Membrane</keyword>
<feature type="chain" id="PRO_5018687095" description="Peptidase S54 rhomboid domain-containing protein" evidence="2">
    <location>
        <begin position="19"/>
        <end position="215"/>
    </location>
</feature>
<name>A0A3R6VUM4_9STRA</name>
<reference evidence="3 4" key="1">
    <citation type="submission" date="2018-08" db="EMBL/GenBank/DDBJ databases">
        <title>Aphanomyces genome sequencing and annotation.</title>
        <authorList>
            <person name="Minardi D."/>
            <person name="Oidtmann B."/>
            <person name="Van Der Giezen M."/>
            <person name="Studholme D.J."/>
        </authorList>
    </citation>
    <scope>NUCLEOTIDE SEQUENCE [LARGE SCALE GENOMIC DNA]</scope>
    <source>
        <strain evidence="3 4">NJM0002</strain>
    </source>
</reference>
<feature type="transmembrane region" description="Helical" evidence="1">
    <location>
        <begin position="72"/>
        <end position="90"/>
    </location>
</feature>
<comment type="caution">
    <text evidence="3">The sequence shown here is derived from an EMBL/GenBank/DDBJ whole genome shotgun (WGS) entry which is preliminary data.</text>
</comment>
<dbReference type="EMBL" id="QUSY01000001">
    <property type="protein sequence ID" value="RHY35527.1"/>
    <property type="molecule type" value="Genomic_DNA"/>
</dbReference>
<dbReference type="Proteomes" id="UP000285060">
    <property type="component" value="Unassembled WGS sequence"/>
</dbReference>
<sequence>MRHQLTLGTSIIPMLSLSIHLITHLDHNADLVSVTKLSQYWRLLTCHFALDKCQRRHLTTATRCTQFGSNKFGTFIILVLLTSTALQVWLKLPTTPGPYPLIGALAVIYYCMANHTECSTRPAHMALNALDNIPLLQPRLYSLLGLNVTDKSSIYGLLSLVCLRSYSTAFPFATGVLVGLLYQSKYLPLSKLRVPGFLAWFFEVGSAHSNAMLQV</sequence>
<gene>
    <name evidence="3" type="ORF">DYB32_000027</name>
</gene>
<organism evidence="3 4">
    <name type="scientific">Aphanomyces invadans</name>
    <dbReference type="NCBI Taxonomy" id="157072"/>
    <lineage>
        <taxon>Eukaryota</taxon>
        <taxon>Sar</taxon>
        <taxon>Stramenopiles</taxon>
        <taxon>Oomycota</taxon>
        <taxon>Saprolegniomycetes</taxon>
        <taxon>Saprolegniales</taxon>
        <taxon>Verrucalvaceae</taxon>
        <taxon>Aphanomyces</taxon>
    </lineage>
</organism>
<accession>A0A3R6VUM4</accession>
<evidence type="ECO:0000256" key="2">
    <source>
        <dbReference type="SAM" id="SignalP"/>
    </source>
</evidence>
<keyword evidence="1" id="KW-0812">Transmembrane</keyword>
<proteinExistence type="predicted"/>
<keyword evidence="2" id="KW-0732">Signal</keyword>
<feature type="transmembrane region" description="Helical" evidence="1">
    <location>
        <begin position="154"/>
        <end position="182"/>
    </location>
</feature>
<protein>
    <recommendedName>
        <fullName evidence="5">Peptidase S54 rhomboid domain-containing protein</fullName>
    </recommendedName>
</protein>
<dbReference type="VEuPathDB" id="FungiDB:H310_04548"/>